<sequence length="672" mass="73221">MAAAVFERGAHSVSGTLETLLKKVDDSDLGHLIGDLTPTSRALISGAVIAILVKLCFGKPKERRKYITDLSTVGKPVERGQNLVSADAPVYDVIIIGGGTAGCVLAARLSEDPTMNVLLLESGGSGRARSESRIPAAFTKLYRLPEHVHNFWTEAQEFAKGKKKFWPRARMLGGCSSINAQMAQYGPPGDFDEWATIIGDESWAYKNFSKYIRKFEKFIPHRDYPEVDASVHGTTGPVQVGFNTTVSGWCSRFIKACINAGIPSTHDFNAPKGLIGAARANAVTYVNTDHERVSSENAYLTPQVLARPNLKVAIKATVTRILFEESGNTKVATGVEFTSAPDGPLFHARSKKDVIVCGGAVQSPHILMLSGIGPAAHLQFFGIPVIHDLPGVGQNLVDHPIVDLYLLQKGYIESFRHLGNPKSVIDILKVIHALLQYHVFNTGGPLAMNHGEAAAFVRTDDPSLFPPSEFPEKLLDSTSASDSPDLEYFTTPGAYLEHGAFLFPNYHTYGVHVYLLRPTSRGTVLLNSVDPFAHPKVDPNYLATREDVLKLVRGIRLGLKISHSEPLNSLLDHSSTADQFDHQLHLKTDAELEEIVRERVETVYHPTSTCRMAPLYQGGVVDSNLKVYGVKGLRVCDASVFPSIISGHTAGACFAVAEKLADEIRAEYGSQF</sequence>
<dbReference type="SUPFAM" id="SSF54373">
    <property type="entry name" value="FAD-linked reductases, C-terminal domain"/>
    <property type="match status" value="1"/>
</dbReference>
<feature type="active site" description="Proton acceptor" evidence="15">
    <location>
        <position position="648"/>
    </location>
</feature>
<dbReference type="AlphaFoldDB" id="A0A8H4VLG4"/>
<dbReference type="Pfam" id="PF05199">
    <property type="entry name" value="GMC_oxred_C"/>
    <property type="match status" value="1"/>
</dbReference>
<evidence type="ECO:0000256" key="15">
    <source>
        <dbReference type="PIRSR" id="PIRSR000137-1"/>
    </source>
</evidence>
<evidence type="ECO:0000256" key="8">
    <source>
        <dbReference type="ARBA" id="ARBA00022827"/>
    </source>
</evidence>
<organism evidence="18 19">
    <name type="scientific">Agrocybe pediades</name>
    <dbReference type="NCBI Taxonomy" id="84607"/>
    <lineage>
        <taxon>Eukaryota</taxon>
        <taxon>Fungi</taxon>
        <taxon>Dikarya</taxon>
        <taxon>Basidiomycota</taxon>
        <taxon>Agaricomycotina</taxon>
        <taxon>Agaricomycetes</taxon>
        <taxon>Agaricomycetidae</taxon>
        <taxon>Agaricales</taxon>
        <taxon>Agaricineae</taxon>
        <taxon>Strophariaceae</taxon>
        <taxon>Agrocybe</taxon>
    </lineage>
</organism>
<evidence type="ECO:0000256" key="13">
    <source>
        <dbReference type="ARBA" id="ARBA00034050"/>
    </source>
</evidence>
<comment type="catalytic activity">
    <reaction evidence="13">
        <text>a pyranoside + acceptor = a pyranosid-3-ulose + reduced acceptor.</text>
        <dbReference type="EC" id="1.1.99.29"/>
    </reaction>
</comment>
<dbReference type="GO" id="GO:0050660">
    <property type="term" value="F:flavin adenine dinucleotide binding"/>
    <property type="evidence" value="ECO:0007669"/>
    <property type="project" value="InterPro"/>
</dbReference>
<dbReference type="Gene3D" id="3.50.50.60">
    <property type="entry name" value="FAD/NAD(P)-binding domain"/>
    <property type="match status" value="1"/>
</dbReference>
<evidence type="ECO:0000256" key="14">
    <source>
        <dbReference type="ARBA" id="ARBA00034059"/>
    </source>
</evidence>
<dbReference type="PROSITE" id="PS00624">
    <property type="entry name" value="GMC_OXRED_2"/>
    <property type="match status" value="1"/>
</dbReference>
<comment type="subcellular location">
    <subcellularLocation>
        <location evidence="2">Secreted</location>
    </subcellularLocation>
</comment>
<dbReference type="InterPro" id="IPR000172">
    <property type="entry name" value="GMC_OxRdtase_N"/>
</dbReference>
<reference evidence="18 19" key="1">
    <citation type="submission" date="2019-12" db="EMBL/GenBank/DDBJ databases">
        <authorList>
            <person name="Floudas D."/>
            <person name="Bentzer J."/>
            <person name="Ahren D."/>
            <person name="Johansson T."/>
            <person name="Persson P."/>
            <person name="Tunlid A."/>
        </authorList>
    </citation>
    <scope>NUCLEOTIDE SEQUENCE [LARGE SCALE GENOMIC DNA]</scope>
    <source>
        <strain evidence="18 19">CBS 102.39</strain>
    </source>
</reference>
<dbReference type="Proteomes" id="UP000521872">
    <property type="component" value="Unassembled WGS sequence"/>
</dbReference>
<comment type="catalytic activity">
    <reaction evidence="10">
        <text>pyranose + acceptor = pyranos-2-ulose + reduced acceptor.</text>
        <dbReference type="EC" id="1.1.99.29"/>
    </reaction>
</comment>
<keyword evidence="19" id="KW-1185">Reference proteome</keyword>
<evidence type="ECO:0000256" key="4">
    <source>
        <dbReference type="ARBA" id="ARBA00011245"/>
    </source>
</evidence>
<dbReference type="PANTHER" id="PTHR11552">
    <property type="entry name" value="GLUCOSE-METHANOL-CHOLINE GMC OXIDOREDUCTASE"/>
    <property type="match status" value="1"/>
</dbReference>
<evidence type="ECO:0000256" key="2">
    <source>
        <dbReference type="ARBA" id="ARBA00004613"/>
    </source>
</evidence>
<comment type="catalytic activity">
    <reaction evidence="14">
        <text>a pyranoside + acceptor = a pyranosid-3,4-diulose + reduced acceptor.</text>
        <dbReference type="EC" id="1.1.99.29"/>
    </reaction>
</comment>
<evidence type="ECO:0000313" key="19">
    <source>
        <dbReference type="Proteomes" id="UP000521872"/>
    </source>
</evidence>
<comment type="subunit">
    <text evidence="4">Monomer.</text>
</comment>
<dbReference type="InterPro" id="IPR036188">
    <property type="entry name" value="FAD/NAD-bd_sf"/>
</dbReference>
<evidence type="ECO:0000259" key="17">
    <source>
        <dbReference type="PROSITE" id="PS00624"/>
    </source>
</evidence>
<evidence type="ECO:0000256" key="5">
    <source>
        <dbReference type="ARBA" id="ARBA00013177"/>
    </source>
</evidence>
<comment type="catalytic activity">
    <reaction evidence="11">
        <text>pyranose + acceptor = pyranos-2,3-diulose + reduced acceptor.</text>
        <dbReference type="EC" id="1.1.99.29"/>
    </reaction>
</comment>
<comment type="similarity">
    <text evidence="3">Belongs to the GMC oxidoreductase family.</text>
</comment>
<accession>A0A8H4VLG4</accession>
<evidence type="ECO:0000256" key="16">
    <source>
        <dbReference type="PIRSR" id="PIRSR000137-2"/>
    </source>
</evidence>
<name>A0A8H4VLG4_9AGAR</name>
<dbReference type="InterPro" id="IPR012132">
    <property type="entry name" value="GMC_OxRdtase"/>
</dbReference>
<keyword evidence="8 16" id="KW-0274">FAD</keyword>
<comment type="cofactor">
    <cofactor evidence="1 16">
        <name>FAD</name>
        <dbReference type="ChEBI" id="CHEBI:57692"/>
    </cofactor>
</comment>
<feature type="binding site" evidence="16">
    <location>
        <position position="318"/>
    </location>
    <ligand>
        <name>FAD</name>
        <dbReference type="ChEBI" id="CHEBI:57692"/>
    </ligand>
</feature>
<comment type="catalytic activity">
    <reaction evidence="12">
        <text>pyranose + acceptor = pyranos-3-ulose + reduced acceptor.</text>
        <dbReference type="EC" id="1.1.99.29"/>
    </reaction>
</comment>
<feature type="domain" description="Glucose-methanol-choline oxidoreductase N-terminal" evidence="17">
    <location>
        <begin position="359"/>
        <end position="373"/>
    </location>
</feature>
<evidence type="ECO:0000313" key="18">
    <source>
        <dbReference type="EMBL" id="KAF4614248.1"/>
    </source>
</evidence>
<dbReference type="GO" id="GO:0033718">
    <property type="term" value="F:pyranose dehydrogenase (acceptor) activity"/>
    <property type="evidence" value="ECO:0007669"/>
    <property type="project" value="UniProtKB-EC"/>
</dbReference>
<dbReference type="PIRSF" id="PIRSF000137">
    <property type="entry name" value="Alcohol_oxidase"/>
    <property type="match status" value="1"/>
</dbReference>
<evidence type="ECO:0000256" key="1">
    <source>
        <dbReference type="ARBA" id="ARBA00001974"/>
    </source>
</evidence>
<dbReference type="GO" id="GO:0005576">
    <property type="term" value="C:extracellular region"/>
    <property type="evidence" value="ECO:0007669"/>
    <property type="project" value="UniProtKB-SubCell"/>
</dbReference>
<evidence type="ECO:0000256" key="7">
    <source>
        <dbReference type="ARBA" id="ARBA00022630"/>
    </source>
</evidence>
<gene>
    <name evidence="18" type="ORF">D9613_007923</name>
</gene>
<evidence type="ECO:0000256" key="9">
    <source>
        <dbReference type="ARBA" id="ARBA00024699"/>
    </source>
</evidence>
<keyword evidence="7" id="KW-0285">Flavoprotein</keyword>
<evidence type="ECO:0000256" key="6">
    <source>
        <dbReference type="ARBA" id="ARBA00022525"/>
    </source>
</evidence>
<comment type="function">
    <text evidence="9">Catalyzes the single-oxidation or sequential double oxidation reaction of carbohydrates primarily at carbon-2 and/or carbon-3 with the concomitant reduction of the flavin. The enzyme exhibits a broad sugar substrate specificity, oxidizing different aldopyranoses to the corresponding C-1, C-2, C-3 or C-1,2, C-2,3 and C-3,4 (di)dehydro sugars with substrate-specific regioselectivity. Accepts only a narrow range of electron acceptors such as substituted benzoquinones and complexed metal ions and reacts extremely slowly with O(2) as acceptor. May play a role in the natural recycling of plant matter by oxidizing all major monosaccharides in lignocellulose and by reducing quinone compounds or reactive radical species generated during lignin depolymerization.</text>
</comment>
<evidence type="ECO:0000256" key="11">
    <source>
        <dbReference type="ARBA" id="ARBA00034010"/>
    </source>
</evidence>
<dbReference type="InterPro" id="IPR007867">
    <property type="entry name" value="GMC_OxRtase_C"/>
</dbReference>
<proteinExistence type="inferred from homology"/>
<dbReference type="Gene3D" id="3.30.560.10">
    <property type="entry name" value="Glucose Oxidase, domain 3"/>
    <property type="match status" value="1"/>
</dbReference>
<dbReference type="EMBL" id="JAACJL010000045">
    <property type="protein sequence ID" value="KAF4614248.1"/>
    <property type="molecule type" value="Genomic_DNA"/>
</dbReference>
<dbReference type="Pfam" id="PF00732">
    <property type="entry name" value="GMC_oxred_N"/>
    <property type="match status" value="1"/>
</dbReference>
<evidence type="ECO:0000256" key="3">
    <source>
        <dbReference type="ARBA" id="ARBA00010790"/>
    </source>
</evidence>
<evidence type="ECO:0000256" key="10">
    <source>
        <dbReference type="ARBA" id="ARBA00033986"/>
    </source>
</evidence>
<feature type="active site" description="Proton donor" evidence="15">
    <location>
        <position position="605"/>
    </location>
</feature>
<dbReference type="SUPFAM" id="SSF51905">
    <property type="entry name" value="FAD/NAD(P)-binding domain"/>
    <property type="match status" value="1"/>
</dbReference>
<dbReference type="EC" id="1.1.99.29" evidence="5"/>
<keyword evidence="6" id="KW-0964">Secreted</keyword>
<dbReference type="PANTHER" id="PTHR11552:SF147">
    <property type="entry name" value="CHOLINE DEHYDROGENASE, MITOCHONDRIAL"/>
    <property type="match status" value="1"/>
</dbReference>
<comment type="caution">
    <text evidence="18">The sequence shown here is derived from an EMBL/GenBank/DDBJ whole genome shotgun (WGS) entry which is preliminary data.</text>
</comment>
<protein>
    <recommendedName>
        <fullName evidence="5">pyranose dehydrogenase (acceptor)</fullName>
        <ecNumber evidence="5">1.1.99.29</ecNumber>
    </recommendedName>
</protein>
<evidence type="ECO:0000256" key="12">
    <source>
        <dbReference type="ARBA" id="ARBA00034029"/>
    </source>
</evidence>